<organism evidence="3 4">
    <name type="scientific">Penicillium argentinense</name>
    <dbReference type="NCBI Taxonomy" id="1131581"/>
    <lineage>
        <taxon>Eukaryota</taxon>
        <taxon>Fungi</taxon>
        <taxon>Dikarya</taxon>
        <taxon>Ascomycota</taxon>
        <taxon>Pezizomycotina</taxon>
        <taxon>Eurotiomycetes</taxon>
        <taxon>Eurotiomycetidae</taxon>
        <taxon>Eurotiales</taxon>
        <taxon>Aspergillaceae</taxon>
        <taxon>Penicillium</taxon>
    </lineage>
</organism>
<name>A0A9W9K287_9EURO</name>
<proteinExistence type="predicted"/>
<feature type="transmembrane region" description="Helical" evidence="1">
    <location>
        <begin position="230"/>
        <end position="250"/>
    </location>
</feature>
<keyword evidence="1" id="KW-1133">Transmembrane helix</keyword>
<gene>
    <name evidence="3" type="ORF">N7532_009133</name>
</gene>
<dbReference type="PROSITE" id="PS50181">
    <property type="entry name" value="FBOX"/>
    <property type="match status" value="1"/>
</dbReference>
<keyword evidence="4" id="KW-1185">Reference proteome</keyword>
<dbReference type="SUPFAM" id="SSF81383">
    <property type="entry name" value="F-box domain"/>
    <property type="match status" value="1"/>
</dbReference>
<reference evidence="3" key="1">
    <citation type="submission" date="2022-11" db="EMBL/GenBank/DDBJ databases">
        <authorList>
            <person name="Petersen C."/>
        </authorList>
    </citation>
    <scope>NUCLEOTIDE SEQUENCE</scope>
    <source>
        <strain evidence="3">IBT 30761</strain>
    </source>
</reference>
<protein>
    <recommendedName>
        <fullName evidence="2">F-box domain-containing protein</fullName>
    </recommendedName>
</protein>
<dbReference type="Gene3D" id="1.20.1280.50">
    <property type="match status" value="1"/>
</dbReference>
<dbReference type="InterPro" id="IPR036047">
    <property type="entry name" value="F-box-like_dom_sf"/>
</dbReference>
<keyword evidence="1" id="KW-0812">Transmembrane</keyword>
<dbReference type="Pfam" id="PF12937">
    <property type="entry name" value="F-box-like"/>
    <property type="match status" value="1"/>
</dbReference>
<dbReference type="SUPFAM" id="SSF101898">
    <property type="entry name" value="NHL repeat"/>
    <property type="match status" value="1"/>
</dbReference>
<dbReference type="InterPro" id="IPR001810">
    <property type="entry name" value="F-box_dom"/>
</dbReference>
<accession>A0A9W9K287</accession>
<sequence>MELKLDTVLAQFRYLPKAERMTILYGILDQLGPHEYRAAQAHLNNTFQYDILGNLPLEIVAQIAEYLNLGDVFRLLRVSRHWDYTLSSPIVLMATVKALGSWVPDLSSIPDPYAFIRRRFSIERGLPAVNVEFNTQTDGSSQERSNMEDPCFSGGNLAWKDRGDKSVHVLNLWTGHHSQFTTENRDTFGMLGVSDSLVAAITLYSGFVHVWHIATQEHVSFRLPNSPLPYLSMFLVCGTTVAVFFDYGVVHWRFDTRMAHMFNWDGIRLPLAIDTDPHENNLVMAYLDSAPLESTVHVQKLELDQGVLRSVSESSEELSFVDKNPSDVTFLVRGARVTNSGQISAEMEVRMAINGASRAVIGHVAFEKNLQLTTYASCLEHNIGRRISPSPGVLYASSEEGEGGVYIFQGQSPKSLTHEPWLHKPFPRGEKVESLCGDENFSIFISREHVRIWSFDETWVPDRMPWSRVLHHD</sequence>
<dbReference type="RefSeq" id="XP_056472430.1">
    <property type="nucleotide sequence ID" value="XM_056621624.1"/>
</dbReference>
<evidence type="ECO:0000256" key="1">
    <source>
        <dbReference type="SAM" id="Phobius"/>
    </source>
</evidence>
<keyword evidence="1" id="KW-0472">Membrane</keyword>
<reference evidence="3" key="2">
    <citation type="journal article" date="2023" name="IMA Fungus">
        <title>Comparative genomic study of the Penicillium genus elucidates a diverse pangenome and 15 lateral gene transfer events.</title>
        <authorList>
            <person name="Petersen C."/>
            <person name="Sorensen T."/>
            <person name="Nielsen M.R."/>
            <person name="Sondergaard T.E."/>
            <person name="Sorensen J.L."/>
            <person name="Fitzpatrick D.A."/>
            <person name="Frisvad J.C."/>
            <person name="Nielsen K.L."/>
        </authorList>
    </citation>
    <scope>NUCLEOTIDE SEQUENCE</scope>
    <source>
        <strain evidence="3">IBT 30761</strain>
    </source>
</reference>
<evidence type="ECO:0000313" key="3">
    <source>
        <dbReference type="EMBL" id="KAJ5090449.1"/>
    </source>
</evidence>
<evidence type="ECO:0000313" key="4">
    <source>
        <dbReference type="Proteomes" id="UP001149074"/>
    </source>
</evidence>
<feature type="domain" description="F-box" evidence="2">
    <location>
        <begin position="49"/>
        <end position="99"/>
    </location>
</feature>
<dbReference type="OrthoDB" id="5295250at2759"/>
<evidence type="ECO:0000259" key="2">
    <source>
        <dbReference type="PROSITE" id="PS50181"/>
    </source>
</evidence>
<dbReference type="EMBL" id="JAPQKI010000009">
    <property type="protein sequence ID" value="KAJ5090449.1"/>
    <property type="molecule type" value="Genomic_DNA"/>
</dbReference>
<dbReference type="Proteomes" id="UP001149074">
    <property type="component" value="Unassembled WGS sequence"/>
</dbReference>
<dbReference type="AlphaFoldDB" id="A0A9W9K287"/>
<dbReference type="GeneID" id="81360603"/>
<dbReference type="CDD" id="cd09917">
    <property type="entry name" value="F-box_SF"/>
    <property type="match status" value="1"/>
</dbReference>
<comment type="caution">
    <text evidence="3">The sequence shown here is derived from an EMBL/GenBank/DDBJ whole genome shotgun (WGS) entry which is preliminary data.</text>
</comment>
<feature type="transmembrane region" description="Helical" evidence="1">
    <location>
        <begin position="188"/>
        <end position="210"/>
    </location>
</feature>